<reference evidence="4 5" key="1">
    <citation type="submission" date="2016-01" db="EMBL/GenBank/DDBJ databases">
        <authorList>
            <person name="Oliw E.H."/>
        </authorList>
    </citation>
    <scope>NUCLEOTIDE SEQUENCE [LARGE SCALE GENOMIC DNA]</scope>
    <source>
        <strain evidence="4 5">FRB97</strain>
    </source>
</reference>
<protein>
    <recommendedName>
        <fullName evidence="2">endopeptidase La</fullName>
        <ecNumber evidence="2">3.4.21.53</ecNumber>
    </recommendedName>
</protein>
<dbReference type="GO" id="GO:0030163">
    <property type="term" value="P:protein catabolic process"/>
    <property type="evidence" value="ECO:0007669"/>
    <property type="project" value="InterPro"/>
</dbReference>
<dbReference type="InterPro" id="IPR008269">
    <property type="entry name" value="Lon_proteolytic"/>
</dbReference>
<dbReference type="Pfam" id="PF13654">
    <property type="entry name" value="AAA_32"/>
    <property type="match status" value="1"/>
</dbReference>
<dbReference type="GO" id="GO:0004252">
    <property type="term" value="F:serine-type endopeptidase activity"/>
    <property type="evidence" value="ECO:0007669"/>
    <property type="project" value="UniProtKB-UniRule"/>
</dbReference>
<evidence type="ECO:0000313" key="5">
    <source>
        <dbReference type="Proteomes" id="UP000217182"/>
    </source>
</evidence>
<comment type="catalytic activity">
    <reaction evidence="2">
        <text>Hydrolysis of proteins in presence of ATP.</text>
        <dbReference type="EC" id="3.4.21.53"/>
    </reaction>
</comment>
<dbReference type="Pfam" id="PF05362">
    <property type="entry name" value="Lon_C"/>
    <property type="match status" value="1"/>
</dbReference>
<dbReference type="InterPro" id="IPR027065">
    <property type="entry name" value="Lon_Prtase"/>
</dbReference>
<dbReference type="InterPro" id="IPR020568">
    <property type="entry name" value="Ribosomal_Su5_D2-typ_SF"/>
</dbReference>
<feature type="active site" evidence="2">
    <location>
        <position position="435"/>
    </location>
</feature>
<dbReference type="AlphaFoldDB" id="A0A250B6E6"/>
<evidence type="ECO:0000313" key="4">
    <source>
        <dbReference type="EMBL" id="ATA21512.1"/>
    </source>
</evidence>
<dbReference type="SUPFAM" id="SSF54211">
    <property type="entry name" value="Ribosomal protein S5 domain 2-like"/>
    <property type="match status" value="1"/>
</dbReference>
<dbReference type="InterPro" id="IPR041699">
    <property type="entry name" value="AAA_32"/>
</dbReference>
<dbReference type="Gene3D" id="3.30.230.10">
    <property type="match status" value="1"/>
</dbReference>
<dbReference type="EMBL" id="CP014136">
    <property type="protein sequence ID" value="ATA21512.1"/>
    <property type="molecule type" value="Genomic_DNA"/>
</dbReference>
<evidence type="ECO:0000259" key="3">
    <source>
        <dbReference type="PROSITE" id="PS51786"/>
    </source>
</evidence>
<dbReference type="PROSITE" id="PS51786">
    <property type="entry name" value="LON_PROTEOLYTIC"/>
    <property type="match status" value="1"/>
</dbReference>
<proteinExistence type="inferred from homology"/>
<feature type="domain" description="Lon proteolytic" evidence="3">
    <location>
        <begin position="343"/>
        <end position="540"/>
    </location>
</feature>
<dbReference type="GO" id="GO:0004176">
    <property type="term" value="F:ATP-dependent peptidase activity"/>
    <property type="evidence" value="ECO:0007669"/>
    <property type="project" value="UniProtKB-UniRule"/>
</dbReference>
<sequence>MTNNRLEWQSLLPAVTPYQAIFDTASQLAPLPFAAVQPRLENALALFCHPQSQPRFMLLKAQETREYLALIARAVAPLYTPGTVTGSRYLIQDDAVLIEPATHSDEPFAAGGACLYQEWVEPEQLFGCVRIHQGKIHLQPGLVHQANGGVLILSARTILAQPLLWLRLKQMITQRQFHWVSPDETRPLPLAIPPMPLALRLLVVGDRHSLADFQDIEPELCEQAVYGEYEDDLQLTDNDDVALWCRYVNTLIAEYQLPTLAADAWPALMTQAVRFSGDQGNLPLSPLWVNQQISEAALYSENPLIDANALEAALNARAWRESYLAERMQDDIELGQILIETEGEVIGQINGLSVLDFPGHPRSFGEPSRISCVVHLGDGEFTDVERKAELGGNLHAKGMMIMQAFLISELELDQQLPFSASIVFEQSYGEVDGDSASLAELCALISALSQQPINQQIAVTGSVDQFGNVQPIGGVNEKIEGFFDVCQRRGLTGNQGVILPAANVRHLCLRQDVVDAVREGQFHLWTVDCVAEALPLLTGYPYADEQRPSLLAVIQERIAQVNPQERRRPWPFRWLNWFNHG</sequence>
<keyword evidence="2" id="KW-0378">Hydrolase</keyword>
<name>A0A250B6E6_9GAMM</name>
<comment type="similarity">
    <text evidence="2">Belongs to the peptidase S16 family.</text>
</comment>
<feature type="active site" evidence="2">
    <location>
        <position position="478"/>
    </location>
</feature>
<accession>A0A250B6E6</accession>
<gene>
    <name evidence="4" type="ORF">AWC35_20380</name>
</gene>
<keyword evidence="2" id="KW-0720">Serine protease</keyword>
<keyword evidence="1 2" id="KW-0645">Protease</keyword>
<dbReference type="RefSeq" id="WP_095848093.1">
    <property type="nucleotide sequence ID" value="NZ_CP014136.1"/>
</dbReference>
<dbReference type="PRINTS" id="PR00830">
    <property type="entry name" value="ENDOLAPTASE"/>
</dbReference>
<dbReference type="InterPro" id="IPR027417">
    <property type="entry name" value="P-loop_NTPase"/>
</dbReference>
<dbReference type="OrthoDB" id="9758568at2"/>
<dbReference type="PANTHER" id="PTHR10046">
    <property type="entry name" value="ATP DEPENDENT LON PROTEASE FAMILY MEMBER"/>
    <property type="match status" value="1"/>
</dbReference>
<keyword evidence="5" id="KW-1185">Reference proteome</keyword>
<dbReference type="EC" id="3.4.21.53" evidence="2"/>
<dbReference type="KEGG" id="gqu:AWC35_20380"/>
<evidence type="ECO:0000256" key="2">
    <source>
        <dbReference type="PROSITE-ProRule" id="PRU01122"/>
    </source>
</evidence>
<organism evidence="4 5">
    <name type="scientific">Gibbsiella quercinecans</name>
    <dbReference type="NCBI Taxonomy" id="929813"/>
    <lineage>
        <taxon>Bacteria</taxon>
        <taxon>Pseudomonadati</taxon>
        <taxon>Pseudomonadota</taxon>
        <taxon>Gammaproteobacteria</taxon>
        <taxon>Enterobacterales</taxon>
        <taxon>Yersiniaceae</taxon>
        <taxon>Gibbsiella</taxon>
    </lineage>
</organism>
<evidence type="ECO:0000256" key="1">
    <source>
        <dbReference type="ARBA" id="ARBA00022670"/>
    </source>
</evidence>
<dbReference type="GO" id="GO:0006508">
    <property type="term" value="P:proteolysis"/>
    <property type="evidence" value="ECO:0007669"/>
    <property type="project" value="UniProtKB-KW"/>
</dbReference>
<dbReference type="GO" id="GO:0005524">
    <property type="term" value="F:ATP binding"/>
    <property type="evidence" value="ECO:0007669"/>
    <property type="project" value="InterPro"/>
</dbReference>
<dbReference type="Proteomes" id="UP000217182">
    <property type="component" value="Chromosome"/>
</dbReference>
<dbReference type="InterPro" id="IPR014721">
    <property type="entry name" value="Ribsml_uS5_D2-typ_fold_subgr"/>
</dbReference>
<dbReference type="Gene3D" id="3.40.50.300">
    <property type="entry name" value="P-loop containing nucleotide triphosphate hydrolases"/>
    <property type="match status" value="1"/>
</dbReference>